<evidence type="ECO:0000256" key="7">
    <source>
        <dbReference type="ARBA" id="ARBA00022676"/>
    </source>
</evidence>
<dbReference type="Gramene" id="CDF40346">
    <property type="protein sequence ID" value="CDF40346"/>
    <property type="gene ID" value="CHC_T00000714001"/>
</dbReference>
<evidence type="ECO:0000256" key="12">
    <source>
        <dbReference type="ARBA" id="ARBA00022968"/>
    </source>
</evidence>
<accession>R7QS54</accession>
<evidence type="ECO:0000256" key="2">
    <source>
        <dbReference type="ARBA" id="ARBA00004648"/>
    </source>
</evidence>
<evidence type="ECO:0000256" key="16">
    <source>
        <dbReference type="ARBA" id="ARBA00023157"/>
    </source>
</evidence>
<evidence type="ECO:0000256" key="9">
    <source>
        <dbReference type="ARBA" id="ARBA00022692"/>
    </source>
</evidence>
<dbReference type="EC" id="2.4.2.26" evidence="6"/>
<dbReference type="GO" id="GO:0046872">
    <property type="term" value="F:metal ion binding"/>
    <property type="evidence" value="ECO:0007669"/>
    <property type="project" value="UniProtKB-KW"/>
</dbReference>
<comment type="catalytic activity">
    <reaction evidence="19">
        <text>UDP-alpha-D-xylose + L-seryl-[protein] = 3-O-(beta-D-xylosyl)-L-seryl-[protein] + UDP + H(+)</text>
        <dbReference type="Rhea" id="RHEA:50192"/>
        <dbReference type="Rhea" id="RHEA-COMP:9863"/>
        <dbReference type="Rhea" id="RHEA-COMP:12567"/>
        <dbReference type="ChEBI" id="CHEBI:15378"/>
        <dbReference type="ChEBI" id="CHEBI:29999"/>
        <dbReference type="ChEBI" id="CHEBI:57632"/>
        <dbReference type="ChEBI" id="CHEBI:58223"/>
        <dbReference type="ChEBI" id="CHEBI:132085"/>
        <dbReference type="EC" id="2.4.2.26"/>
    </reaction>
</comment>
<evidence type="ECO:0000256" key="4">
    <source>
        <dbReference type="ARBA" id="ARBA00005093"/>
    </source>
</evidence>
<keyword evidence="16" id="KW-1015">Disulfide bond</keyword>
<dbReference type="GO" id="GO:0015012">
    <property type="term" value="P:heparan sulfate proteoglycan biosynthetic process"/>
    <property type="evidence" value="ECO:0007669"/>
    <property type="project" value="UniProtKB-UniPathway"/>
</dbReference>
<evidence type="ECO:0000256" key="18">
    <source>
        <dbReference type="ARBA" id="ARBA00042865"/>
    </source>
</evidence>
<dbReference type="KEGG" id="ccp:CHC_T00000714001"/>
<keyword evidence="8" id="KW-0808">Transferase</keyword>
<keyword evidence="7" id="KW-0328">Glycosyltransferase</keyword>
<name>R7QS54_CHOCR</name>
<keyword evidence="10" id="KW-0479">Metal-binding</keyword>
<dbReference type="GO" id="GO:0000139">
    <property type="term" value="C:Golgi membrane"/>
    <property type="evidence" value="ECO:0007669"/>
    <property type="project" value="UniProtKB-SubCell"/>
</dbReference>
<dbReference type="GO" id="GO:0030158">
    <property type="term" value="F:protein xylosyltransferase activity"/>
    <property type="evidence" value="ECO:0007669"/>
    <property type="project" value="UniProtKB-EC"/>
</dbReference>
<evidence type="ECO:0000256" key="19">
    <source>
        <dbReference type="ARBA" id="ARBA00047847"/>
    </source>
</evidence>
<evidence type="ECO:0000256" key="14">
    <source>
        <dbReference type="ARBA" id="ARBA00023034"/>
    </source>
</evidence>
<evidence type="ECO:0000256" key="10">
    <source>
        <dbReference type="ARBA" id="ARBA00022723"/>
    </source>
</evidence>
<dbReference type="EMBL" id="HG002158">
    <property type="protein sequence ID" value="CDF40346.1"/>
    <property type="molecule type" value="Genomic_DNA"/>
</dbReference>
<keyword evidence="15" id="KW-0472">Membrane</keyword>
<dbReference type="InterPro" id="IPR043538">
    <property type="entry name" value="XYLT"/>
</dbReference>
<protein>
    <recommendedName>
        <fullName evidence="6">protein xylosyltransferase</fullName>
        <ecNumber evidence="6">2.4.2.26</ecNumber>
    </recommendedName>
    <alternativeName>
        <fullName evidence="18">Peptide O-xylosyltransferase</fullName>
    </alternativeName>
</protein>
<comment type="pathway">
    <text evidence="3">Glycan metabolism; chondroitin sulfate biosynthesis.</text>
</comment>
<keyword evidence="9" id="KW-0812">Transmembrane</keyword>
<dbReference type="Pfam" id="PF02485">
    <property type="entry name" value="Branch"/>
    <property type="match status" value="1"/>
</dbReference>
<comment type="subcellular location">
    <subcellularLocation>
        <location evidence="2">Endoplasmic reticulum membrane</location>
        <topology evidence="2">Single-pass type II membrane protein</topology>
    </subcellularLocation>
    <subcellularLocation>
        <location evidence="1">Golgi apparatus membrane</location>
        <topology evidence="1">Single-pass type II membrane protein</topology>
    </subcellularLocation>
</comment>
<evidence type="ECO:0000256" key="13">
    <source>
        <dbReference type="ARBA" id="ARBA00022989"/>
    </source>
</evidence>
<dbReference type="PhylomeDB" id="R7QS54"/>
<dbReference type="AlphaFoldDB" id="R7QS54"/>
<evidence type="ECO:0000256" key="11">
    <source>
        <dbReference type="ARBA" id="ARBA00022824"/>
    </source>
</evidence>
<dbReference type="OrthoDB" id="2019572at2759"/>
<evidence type="ECO:0000256" key="5">
    <source>
        <dbReference type="ARBA" id="ARBA00010195"/>
    </source>
</evidence>
<evidence type="ECO:0000313" key="21">
    <source>
        <dbReference type="EMBL" id="CDF40346.1"/>
    </source>
</evidence>
<reference evidence="22" key="1">
    <citation type="journal article" date="2013" name="Proc. Natl. Acad. Sci. U.S.A.">
        <title>Genome structure and metabolic features in the red seaweed Chondrus crispus shed light on evolution of the Archaeplastida.</title>
        <authorList>
            <person name="Collen J."/>
            <person name="Porcel B."/>
            <person name="Carre W."/>
            <person name="Ball S.G."/>
            <person name="Chaparro C."/>
            <person name="Tonon T."/>
            <person name="Barbeyron T."/>
            <person name="Michel G."/>
            <person name="Noel B."/>
            <person name="Valentin K."/>
            <person name="Elias M."/>
            <person name="Artiguenave F."/>
            <person name="Arun A."/>
            <person name="Aury J.M."/>
            <person name="Barbosa-Neto J.F."/>
            <person name="Bothwell J.H."/>
            <person name="Bouget F.Y."/>
            <person name="Brillet L."/>
            <person name="Cabello-Hurtado F."/>
            <person name="Capella-Gutierrez S."/>
            <person name="Charrier B."/>
            <person name="Cladiere L."/>
            <person name="Cock J.M."/>
            <person name="Coelho S.M."/>
            <person name="Colleoni C."/>
            <person name="Czjzek M."/>
            <person name="Da Silva C."/>
            <person name="Delage L."/>
            <person name="Denoeud F."/>
            <person name="Deschamps P."/>
            <person name="Dittami S.M."/>
            <person name="Gabaldon T."/>
            <person name="Gachon C.M."/>
            <person name="Groisillier A."/>
            <person name="Herve C."/>
            <person name="Jabbari K."/>
            <person name="Katinka M."/>
            <person name="Kloareg B."/>
            <person name="Kowalczyk N."/>
            <person name="Labadie K."/>
            <person name="Leblanc C."/>
            <person name="Lopez P.J."/>
            <person name="McLachlan D.H."/>
            <person name="Meslet-Cladiere L."/>
            <person name="Moustafa A."/>
            <person name="Nehr Z."/>
            <person name="Nyvall Collen P."/>
            <person name="Panaud O."/>
            <person name="Partensky F."/>
            <person name="Poulain J."/>
            <person name="Rensing S.A."/>
            <person name="Rousvoal S."/>
            <person name="Samson G."/>
            <person name="Symeonidi A."/>
            <person name="Weissenbach J."/>
            <person name="Zambounis A."/>
            <person name="Wincker P."/>
            <person name="Boyen C."/>
        </authorList>
    </citation>
    <scope>NUCLEOTIDE SEQUENCE [LARGE SCALE GENOMIC DNA]</scope>
    <source>
        <strain evidence="22">cv. Stackhouse</strain>
    </source>
</reference>
<keyword evidence="13" id="KW-1133">Transmembrane helix</keyword>
<dbReference type="RefSeq" id="XP_005710640.1">
    <property type="nucleotide sequence ID" value="XM_005710583.1"/>
</dbReference>
<evidence type="ECO:0000256" key="1">
    <source>
        <dbReference type="ARBA" id="ARBA00004323"/>
    </source>
</evidence>
<dbReference type="PANTHER" id="PTHR46025">
    <property type="entry name" value="XYLOSYLTRANSFERASE OXT"/>
    <property type="match status" value="1"/>
</dbReference>
<dbReference type="GO" id="GO:0005789">
    <property type="term" value="C:endoplasmic reticulum membrane"/>
    <property type="evidence" value="ECO:0007669"/>
    <property type="project" value="UniProtKB-SubCell"/>
</dbReference>
<gene>
    <name evidence="21" type="ORF">CHC_T00000714001</name>
</gene>
<dbReference type="UniPathway" id="UPA00756"/>
<sequence length="415" mass="47485">MKPRRRAARLWRLWLLPAIALFLFSLFLRHHRTSSVLNDGARIAYFIQVSAANLPLLNRLLLTIYDPSNFYALHLDLKIDELKALESMRSAYHVLSSRWGVGSERNVPNLLIVRSEIVTYRGATMTMNYLTGANRLLAGGDWDYFINLSGADYPTASQKAIRRLLGKVGKGRNFVEWKPQNTWMGFAEKRFGEFYVDTGLAKLKSSTSEFVDLNGTEVSKQVEGVERTMNPLFRELDFTIAKSSGWFILSREFCEHLRDDSDARKLLALLAFSDASDEHYFASVLWNGGDRWRGSVVNSNMRTIFFVAPNGSFAMGEDGQRSRQHPFWVDEAGEDGVFLFGKHLKKSPGFFTRKVRGDGGFRDWMDREMMEKEYEERLEKRFDQAVMEADRVRRLHQGAAQASEHSDASEDATSI</sequence>
<feature type="region of interest" description="Disordered" evidence="20">
    <location>
        <begin position="395"/>
        <end position="415"/>
    </location>
</feature>
<comment type="pathway">
    <text evidence="4">Glycan metabolism; heparan sulfate biosynthesis.</text>
</comment>
<evidence type="ECO:0000256" key="8">
    <source>
        <dbReference type="ARBA" id="ARBA00022679"/>
    </source>
</evidence>
<dbReference type="UniPathway" id="UPA00755"/>
<dbReference type="Proteomes" id="UP000012073">
    <property type="component" value="Unassembled WGS sequence"/>
</dbReference>
<evidence type="ECO:0000256" key="17">
    <source>
        <dbReference type="ARBA" id="ARBA00023180"/>
    </source>
</evidence>
<dbReference type="GeneID" id="17318357"/>
<evidence type="ECO:0000313" key="22">
    <source>
        <dbReference type="Proteomes" id="UP000012073"/>
    </source>
</evidence>
<keyword evidence="11" id="KW-0256">Endoplasmic reticulum</keyword>
<keyword evidence="22" id="KW-1185">Reference proteome</keyword>
<evidence type="ECO:0000256" key="3">
    <source>
        <dbReference type="ARBA" id="ARBA00004840"/>
    </source>
</evidence>
<evidence type="ECO:0000256" key="15">
    <source>
        <dbReference type="ARBA" id="ARBA00023136"/>
    </source>
</evidence>
<comment type="similarity">
    <text evidence="5">Belongs to the glycosyltransferase 14 family. XylT subfamily.</text>
</comment>
<keyword evidence="17" id="KW-0325">Glycoprotein</keyword>
<dbReference type="PANTHER" id="PTHR46025:SF3">
    <property type="entry name" value="XYLOSYLTRANSFERASE OXT"/>
    <property type="match status" value="1"/>
</dbReference>
<keyword evidence="12" id="KW-0735">Signal-anchor</keyword>
<keyword evidence="14" id="KW-0333">Golgi apparatus</keyword>
<dbReference type="InterPro" id="IPR003406">
    <property type="entry name" value="Glyco_trans_14"/>
</dbReference>
<organism evidence="21 22">
    <name type="scientific">Chondrus crispus</name>
    <name type="common">Carrageen Irish moss</name>
    <name type="synonym">Polymorpha crispa</name>
    <dbReference type="NCBI Taxonomy" id="2769"/>
    <lineage>
        <taxon>Eukaryota</taxon>
        <taxon>Rhodophyta</taxon>
        <taxon>Florideophyceae</taxon>
        <taxon>Rhodymeniophycidae</taxon>
        <taxon>Gigartinales</taxon>
        <taxon>Gigartinaceae</taxon>
        <taxon>Chondrus</taxon>
    </lineage>
</organism>
<proteinExistence type="inferred from homology"/>
<evidence type="ECO:0000256" key="6">
    <source>
        <dbReference type="ARBA" id="ARBA00011972"/>
    </source>
</evidence>
<dbReference type="GO" id="GO:0050650">
    <property type="term" value="P:chondroitin sulfate proteoglycan biosynthetic process"/>
    <property type="evidence" value="ECO:0007669"/>
    <property type="project" value="TreeGrafter"/>
</dbReference>
<evidence type="ECO:0000256" key="20">
    <source>
        <dbReference type="SAM" id="MobiDB-lite"/>
    </source>
</evidence>